<dbReference type="InterPro" id="IPR020904">
    <property type="entry name" value="Sc_DH/Rdtase_CS"/>
</dbReference>
<evidence type="ECO:0000256" key="2">
    <source>
        <dbReference type="ARBA" id="ARBA00023002"/>
    </source>
</evidence>
<evidence type="ECO:0000256" key="3">
    <source>
        <dbReference type="RuleBase" id="RU000363"/>
    </source>
</evidence>
<keyword evidence="2" id="KW-0560">Oxidoreductase</keyword>
<comment type="similarity">
    <text evidence="1 3">Belongs to the short-chain dehydrogenases/reductases (SDR) family.</text>
</comment>
<proteinExistence type="inferred from homology"/>
<name>A0ABP9KSY1_9NOCA</name>
<organism evidence="4 5">
    <name type="scientific">Nocardia callitridis</name>
    <dbReference type="NCBI Taxonomy" id="648753"/>
    <lineage>
        <taxon>Bacteria</taxon>
        <taxon>Bacillati</taxon>
        <taxon>Actinomycetota</taxon>
        <taxon>Actinomycetes</taxon>
        <taxon>Mycobacteriales</taxon>
        <taxon>Nocardiaceae</taxon>
        <taxon>Nocardia</taxon>
    </lineage>
</organism>
<dbReference type="PANTHER" id="PTHR43669:SF3">
    <property type="entry name" value="ALCOHOL DEHYDROGENASE, PUTATIVE (AFU_ORTHOLOGUE AFUA_3G03445)-RELATED"/>
    <property type="match status" value="1"/>
</dbReference>
<dbReference type="PRINTS" id="PR00081">
    <property type="entry name" value="GDHRDH"/>
</dbReference>
<dbReference type="PANTHER" id="PTHR43669">
    <property type="entry name" value="5-KETO-D-GLUCONATE 5-REDUCTASE"/>
    <property type="match status" value="1"/>
</dbReference>
<dbReference type="PRINTS" id="PR00080">
    <property type="entry name" value="SDRFAMILY"/>
</dbReference>
<dbReference type="Pfam" id="PF00106">
    <property type="entry name" value="adh_short"/>
    <property type="match status" value="1"/>
</dbReference>
<dbReference type="Gene3D" id="3.40.50.720">
    <property type="entry name" value="NAD(P)-binding Rossmann-like Domain"/>
    <property type="match status" value="1"/>
</dbReference>
<dbReference type="CDD" id="cd05233">
    <property type="entry name" value="SDR_c"/>
    <property type="match status" value="1"/>
</dbReference>
<accession>A0ABP9KSY1</accession>
<reference evidence="5" key="1">
    <citation type="journal article" date="2019" name="Int. J. Syst. Evol. Microbiol.">
        <title>The Global Catalogue of Microorganisms (GCM) 10K type strain sequencing project: providing services to taxonomists for standard genome sequencing and annotation.</title>
        <authorList>
            <consortium name="The Broad Institute Genomics Platform"/>
            <consortium name="The Broad Institute Genome Sequencing Center for Infectious Disease"/>
            <person name="Wu L."/>
            <person name="Ma J."/>
        </authorList>
    </citation>
    <scope>NUCLEOTIDE SEQUENCE [LARGE SCALE GENOMIC DNA]</scope>
    <source>
        <strain evidence="5">JCM 18298</strain>
    </source>
</reference>
<dbReference type="EMBL" id="BAABJM010000005">
    <property type="protein sequence ID" value="GAA5063809.1"/>
    <property type="molecule type" value="Genomic_DNA"/>
</dbReference>
<dbReference type="InterPro" id="IPR036291">
    <property type="entry name" value="NAD(P)-bd_dom_sf"/>
</dbReference>
<dbReference type="SUPFAM" id="SSF51735">
    <property type="entry name" value="NAD(P)-binding Rossmann-fold domains"/>
    <property type="match status" value="1"/>
</dbReference>
<dbReference type="InterPro" id="IPR002347">
    <property type="entry name" value="SDR_fam"/>
</dbReference>
<evidence type="ECO:0000313" key="5">
    <source>
        <dbReference type="Proteomes" id="UP001500603"/>
    </source>
</evidence>
<dbReference type="RefSeq" id="WP_345498191.1">
    <property type="nucleotide sequence ID" value="NZ_BAABJM010000005.1"/>
</dbReference>
<evidence type="ECO:0000256" key="1">
    <source>
        <dbReference type="ARBA" id="ARBA00006484"/>
    </source>
</evidence>
<keyword evidence="5" id="KW-1185">Reference proteome</keyword>
<dbReference type="PROSITE" id="PS00061">
    <property type="entry name" value="ADH_SHORT"/>
    <property type="match status" value="1"/>
</dbReference>
<comment type="caution">
    <text evidence="4">The sequence shown here is derived from an EMBL/GenBank/DDBJ whole genome shotgun (WGS) entry which is preliminary data.</text>
</comment>
<evidence type="ECO:0000313" key="4">
    <source>
        <dbReference type="EMBL" id="GAA5063809.1"/>
    </source>
</evidence>
<protein>
    <submittedName>
        <fullName evidence="4">SDR family oxidoreductase</fullName>
    </submittedName>
</protein>
<gene>
    <name evidence="4" type="ORF">GCM10023318_49070</name>
</gene>
<sequence>MPATEASGARSPVTVVTGGGSGIGRATGIALARIGHHVVFCGRTRAALEESVGLAGSGAIAVLDVTDEAAVELFFGGLVDQLGRIDTLINSAGVFGVQQPVTHTTLADWSQTMTVNVTGTFLCARTAMRSMAAQSPRGGRIVNIGSVSAQTPRPHAAAYTASKHAITGLTRSLALDGRDLDIAVGQIDVGNASTSMTAVHEVGALQPDGTRRAEPTIDVAHVASTIAHIVTLPTSVSVPFLTIMATGMPFMGRG</sequence>
<dbReference type="Proteomes" id="UP001500603">
    <property type="component" value="Unassembled WGS sequence"/>
</dbReference>